<dbReference type="SUPFAM" id="SSF52540">
    <property type="entry name" value="P-loop containing nucleoside triphosphate hydrolases"/>
    <property type="match status" value="1"/>
</dbReference>
<feature type="compositionally biased region" description="Basic and acidic residues" evidence="1">
    <location>
        <begin position="374"/>
        <end position="388"/>
    </location>
</feature>
<evidence type="ECO:0000256" key="1">
    <source>
        <dbReference type="SAM" id="MobiDB-lite"/>
    </source>
</evidence>
<dbReference type="GO" id="GO:0003924">
    <property type="term" value="F:GTPase activity"/>
    <property type="evidence" value="ECO:0007669"/>
    <property type="project" value="InterPro"/>
</dbReference>
<dbReference type="InterPro" id="IPR031157">
    <property type="entry name" value="G_TR_CS"/>
</dbReference>
<reference evidence="4" key="1">
    <citation type="journal article" date="2019" name="Gigascience">
        <title>De novo genome assembly of the endangered Acer yangbiense, a plant species with extremely small populations endemic to Yunnan Province, China.</title>
        <authorList>
            <person name="Yang J."/>
            <person name="Wariss H.M."/>
            <person name="Tao L."/>
            <person name="Zhang R."/>
            <person name="Yun Q."/>
            <person name="Hollingsworth P."/>
            <person name="Dao Z."/>
            <person name="Luo G."/>
            <person name="Guo H."/>
            <person name="Ma Y."/>
            <person name="Sun W."/>
        </authorList>
    </citation>
    <scope>NUCLEOTIDE SEQUENCE [LARGE SCALE GENOMIC DNA]</scope>
    <source>
        <strain evidence="4">cv. Malutang</strain>
    </source>
</reference>
<evidence type="ECO:0000313" key="3">
    <source>
        <dbReference type="EMBL" id="TXG68977.1"/>
    </source>
</evidence>
<organism evidence="3 4">
    <name type="scientific">Acer yangbiense</name>
    <dbReference type="NCBI Taxonomy" id="1000413"/>
    <lineage>
        <taxon>Eukaryota</taxon>
        <taxon>Viridiplantae</taxon>
        <taxon>Streptophyta</taxon>
        <taxon>Embryophyta</taxon>
        <taxon>Tracheophyta</taxon>
        <taxon>Spermatophyta</taxon>
        <taxon>Magnoliopsida</taxon>
        <taxon>eudicotyledons</taxon>
        <taxon>Gunneridae</taxon>
        <taxon>Pentapetalae</taxon>
        <taxon>rosids</taxon>
        <taxon>malvids</taxon>
        <taxon>Sapindales</taxon>
        <taxon>Sapindaceae</taxon>
        <taxon>Hippocastanoideae</taxon>
        <taxon>Acereae</taxon>
        <taxon>Acer</taxon>
    </lineage>
</organism>
<feature type="compositionally biased region" description="Acidic residues" evidence="1">
    <location>
        <begin position="579"/>
        <end position="596"/>
    </location>
</feature>
<feature type="region of interest" description="Disordered" evidence="1">
    <location>
        <begin position="374"/>
        <end position="405"/>
    </location>
</feature>
<dbReference type="Pfam" id="PF00009">
    <property type="entry name" value="GTP_EFTU"/>
    <property type="match status" value="1"/>
</dbReference>
<evidence type="ECO:0000313" key="4">
    <source>
        <dbReference type="Proteomes" id="UP000323000"/>
    </source>
</evidence>
<dbReference type="PRINTS" id="PR00315">
    <property type="entry name" value="ELONGATNFCT"/>
</dbReference>
<dbReference type="AlphaFoldDB" id="A0A5C7II24"/>
<dbReference type="GO" id="GO:1990904">
    <property type="term" value="C:ribonucleoprotein complex"/>
    <property type="evidence" value="ECO:0007669"/>
    <property type="project" value="TreeGrafter"/>
</dbReference>
<gene>
    <name evidence="3" type="ORF">EZV62_003912</name>
</gene>
<feature type="compositionally biased region" description="Basic and acidic residues" evidence="1">
    <location>
        <begin position="569"/>
        <end position="578"/>
    </location>
</feature>
<feature type="region of interest" description="Disordered" evidence="1">
    <location>
        <begin position="499"/>
        <end position="534"/>
    </location>
</feature>
<dbReference type="OrthoDB" id="364892at2759"/>
<keyword evidence="4" id="KW-1185">Reference proteome</keyword>
<protein>
    <recommendedName>
        <fullName evidence="2">Tr-type G domain-containing protein</fullName>
    </recommendedName>
</protein>
<dbReference type="EMBL" id="VAHF01000002">
    <property type="protein sequence ID" value="TXG68977.1"/>
    <property type="molecule type" value="Genomic_DNA"/>
</dbReference>
<dbReference type="PROSITE" id="PS00301">
    <property type="entry name" value="G_TR_1"/>
    <property type="match status" value="1"/>
</dbReference>
<feature type="compositionally biased region" description="Basic and acidic residues" evidence="1">
    <location>
        <begin position="449"/>
        <end position="458"/>
    </location>
</feature>
<feature type="region of interest" description="Disordered" evidence="1">
    <location>
        <begin position="421"/>
        <end position="473"/>
    </location>
</feature>
<dbReference type="InterPro" id="IPR027417">
    <property type="entry name" value="P-loop_NTPase"/>
</dbReference>
<dbReference type="Proteomes" id="UP000323000">
    <property type="component" value="Chromosome 2"/>
</dbReference>
<comment type="caution">
    <text evidence="3">The sequence shown here is derived from an EMBL/GenBank/DDBJ whole genome shotgun (WGS) entry which is preliminary data.</text>
</comment>
<dbReference type="PROSITE" id="PS51722">
    <property type="entry name" value="G_TR_2"/>
    <property type="match status" value="1"/>
</dbReference>
<name>A0A5C7II24_9ROSI</name>
<dbReference type="GO" id="GO:0043022">
    <property type="term" value="F:ribosome binding"/>
    <property type="evidence" value="ECO:0007669"/>
    <property type="project" value="TreeGrafter"/>
</dbReference>
<feature type="compositionally biased region" description="Basic and acidic residues" evidence="1">
    <location>
        <begin position="322"/>
        <end position="343"/>
    </location>
</feature>
<accession>A0A5C7II24</accession>
<evidence type="ECO:0000259" key="2">
    <source>
        <dbReference type="PROSITE" id="PS51722"/>
    </source>
</evidence>
<dbReference type="PANTHER" id="PTHR42908">
    <property type="entry name" value="TRANSLATION ELONGATION FACTOR-RELATED"/>
    <property type="match status" value="1"/>
</dbReference>
<feature type="region of interest" description="Disordered" evidence="1">
    <location>
        <begin position="322"/>
        <end position="344"/>
    </location>
</feature>
<dbReference type="GO" id="GO:0005829">
    <property type="term" value="C:cytosol"/>
    <property type="evidence" value="ECO:0007669"/>
    <property type="project" value="TreeGrafter"/>
</dbReference>
<proteinExistence type="predicted"/>
<dbReference type="GO" id="GO:0003746">
    <property type="term" value="F:translation elongation factor activity"/>
    <property type="evidence" value="ECO:0007669"/>
    <property type="project" value="TreeGrafter"/>
</dbReference>
<dbReference type="Gene3D" id="3.40.50.300">
    <property type="entry name" value="P-loop containing nucleotide triphosphate hydrolases"/>
    <property type="match status" value="1"/>
</dbReference>
<feature type="domain" description="Tr-type G" evidence="2">
    <location>
        <begin position="654"/>
        <end position="769"/>
    </location>
</feature>
<feature type="region of interest" description="Disordered" evidence="1">
    <location>
        <begin position="569"/>
        <end position="610"/>
    </location>
</feature>
<dbReference type="InterPro" id="IPR000795">
    <property type="entry name" value="T_Tr_GTP-bd_dom"/>
</dbReference>
<dbReference type="PANTHER" id="PTHR42908:SF42">
    <property type="entry name" value="ELONGATION FACTOR 2-RELATED"/>
    <property type="match status" value="1"/>
</dbReference>
<dbReference type="GO" id="GO:0005525">
    <property type="term" value="F:GTP binding"/>
    <property type="evidence" value="ECO:0007669"/>
    <property type="project" value="InterPro"/>
</dbReference>
<sequence length="769" mass="86419">MRDSLHNGLPTNVKTAIRSPLQSIDVKEEHSRSKQKWRKLFSGLFHLPQIQPKHIKVLAGLENGQTVGQYGRDLKRTGLFRGKEFEGAYINQYARQGKSYADAIRAGSPVKTGVSREMVISWDGGYEEEEWLAKSAVGVLKKFGSLEVVNQKLMDRGYTVSSTYIGGKHILWSFESSFDRDGFVSNSFFWRECFSSMKAWSKQPKIPSMDKIRWIEAYGVPLNYWSNTFFQKLGGKVGEVVWIEDTTEFKKRMDCGRFMVLAPLEAQFPCEIQVKMGKSSFPVKLVEQQGSVTAEWIHEVLDLNLGFSKLNQESESEFFDMEPRFDGKKGTSEGDGRTDRRSGEGVVIGVENSRELLGCRRAVRETADRSKLVRKTVGVEKRATDKGKGQRLHRQKSTSKQPRVAGAVIIDKKRILFSESSEEDLRSSEFGSNSDDGPDPRQVLYTGECSKRRSDQRKSTSGPGFGPKSPEVTMMNKELVKGAERCRLTVENLVSGYPRREEFNSGPTNKRSKGDKRVGPDIQKGSGATLSGGQLNNISSSIQVVPETQITNNQGIEIMVDLRNRGCEKENFEDRGVDSPEEVMQDSEEESEESEESEKSQKSALRRKRVACPSSTTEPSLFFYKHETEFSLCFSIHKVKFTAEELRRIMDYKRNIRNLSVIAHVDHGKSTLTDSLVAAAGIIAQEVAGDVRMTDTRADEAERGITIKSTGISFYYEMSDESLKSYKGERNGNEYLINLIDSPGHVDFSSEVTAALRITDGTLVVDEFL</sequence>